<name>A0A8J3SBR6_PLARO</name>
<dbReference type="InterPro" id="IPR015797">
    <property type="entry name" value="NUDIX_hydrolase-like_dom_sf"/>
</dbReference>
<dbReference type="Proteomes" id="UP000655044">
    <property type="component" value="Unassembled WGS sequence"/>
</dbReference>
<accession>A0A8J3SBR6</accession>
<comment type="caution">
    <text evidence="1">The sequence shown here is derived from an EMBL/GenBank/DDBJ whole genome shotgun (WGS) entry which is preliminary data.</text>
</comment>
<proteinExistence type="predicted"/>
<protein>
    <recommendedName>
        <fullName evidence="3">NUDIX hydrolase</fullName>
    </recommendedName>
</protein>
<dbReference type="SUPFAM" id="SSF55811">
    <property type="entry name" value="Nudix"/>
    <property type="match status" value="1"/>
</dbReference>
<evidence type="ECO:0008006" key="3">
    <source>
        <dbReference type="Google" id="ProtNLM"/>
    </source>
</evidence>
<dbReference type="AlphaFoldDB" id="A0A8J3SBR6"/>
<evidence type="ECO:0000313" key="2">
    <source>
        <dbReference type="Proteomes" id="UP000655044"/>
    </source>
</evidence>
<sequence length="54" mass="6132">MLTGRAVEGEPTPSDESREVRWVPRQEVEALTMDRSMRLRIGRYLAGRAAPYIG</sequence>
<dbReference type="Gene3D" id="3.90.79.10">
    <property type="entry name" value="Nucleoside Triphosphate Pyrophosphohydrolase"/>
    <property type="match status" value="1"/>
</dbReference>
<gene>
    <name evidence="1" type="ORF">Pro02_72470</name>
</gene>
<keyword evidence="2" id="KW-1185">Reference proteome</keyword>
<dbReference type="EMBL" id="BOOI01000092">
    <property type="protein sequence ID" value="GIH88839.1"/>
    <property type="molecule type" value="Genomic_DNA"/>
</dbReference>
<organism evidence="1 2">
    <name type="scientific">Planobispora rosea</name>
    <dbReference type="NCBI Taxonomy" id="35762"/>
    <lineage>
        <taxon>Bacteria</taxon>
        <taxon>Bacillati</taxon>
        <taxon>Actinomycetota</taxon>
        <taxon>Actinomycetes</taxon>
        <taxon>Streptosporangiales</taxon>
        <taxon>Streptosporangiaceae</taxon>
        <taxon>Planobispora</taxon>
    </lineage>
</organism>
<evidence type="ECO:0000313" key="1">
    <source>
        <dbReference type="EMBL" id="GIH88839.1"/>
    </source>
</evidence>
<reference evidence="1" key="1">
    <citation type="submission" date="2021-01" db="EMBL/GenBank/DDBJ databases">
        <title>Whole genome shotgun sequence of Planobispora rosea NBRC 15558.</title>
        <authorList>
            <person name="Komaki H."/>
            <person name="Tamura T."/>
        </authorList>
    </citation>
    <scope>NUCLEOTIDE SEQUENCE</scope>
    <source>
        <strain evidence="1">NBRC 15558</strain>
    </source>
</reference>